<evidence type="ECO:0000313" key="1">
    <source>
        <dbReference type="EMBL" id="GHC72931.1"/>
    </source>
</evidence>
<dbReference type="EMBL" id="BMYK01000002">
    <property type="protein sequence ID" value="GHC72931.1"/>
    <property type="molecule type" value="Genomic_DNA"/>
</dbReference>
<accession>A0ABQ3FX37</accession>
<dbReference type="Proteomes" id="UP000626210">
    <property type="component" value="Unassembled WGS sequence"/>
</dbReference>
<reference evidence="2" key="1">
    <citation type="journal article" date="2019" name="Int. J. Syst. Evol. Microbiol.">
        <title>The Global Catalogue of Microorganisms (GCM) 10K type strain sequencing project: providing services to taxonomists for standard genome sequencing and annotation.</title>
        <authorList>
            <consortium name="The Broad Institute Genomics Platform"/>
            <consortium name="The Broad Institute Genome Sequencing Center for Infectious Disease"/>
            <person name="Wu L."/>
            <person name="Ma J."/>
        </authorList>
    </citation>
    <scope>NUCLEOTIDE SEQUENCE [LARGE SCALE GENOMIC DNA]</scope>
    <source>
        <strain evidence="2">KCTC 23314</strain>
    </source>
</reference>
<sequence>MSLKPDTLRIGGRYNWKNQPERLVYLGLCEPRNGRWHQFAKVDAPDVVWCEVIDADLSNFEVTPAARPQCAVGGMFRPGVMCGSVIVGGKLCGFAGDCTHKRAAAA</sequence>
<proteinExistence type="predicted"/>
<organism evidence="1 2">
    <name type="scientific">Pseudorhodoferax aquiterrae</name>
    <dbReference type="NCBI Taxonomy" id="747304"/>
    <lineage>
        <taxon>Bacteria</taxon>
        <taxon>Pseudomonadati</taxon>
        <taxon>Pseudomonadota</taxon>
        <taxon>Betaproteobacteria</taxon>
        <taxon>Burkholderiales</taxon>
        <taxon>Comamonadaceae</taxon>
    </lineage>
</organism>
<keyword evidence="2" id="KW-1185">Reference proteome</keyword>
<protein>
    <submittedName>
        <fullName evidence="1">Uncharacterized protein</fullName>
    </submittedName>
</protein>
<comment type="caution">
    <text evidence="1">The sequence shown here is derived from an EMBL/GenBank/DDBJ whole genome shotgun (WGS) entry which is preliminary data.</text>
</comment>
<evidence type="ECO:0000313" key="2">
    <source>
        <dbReference type="Proteomes" id="UP000626210"/>
    </source>
</evidence>
<dbReference type="RefSeq" id="WP_189685777.1">
    <property type="nucleotide sequence ID" value="NZ_BMYK01000002.1"/>
</dbReference>
<gene>
    <name evidence="1" type="ORF">GCM10007320_09160</name>
</gene>
<name>A0ABQ3FX37_9BURK</name>